<evidence type="ECO:0000256" key="3">
    <source>
        <dbReference type="ARBA" id="ARBA00023136"/>
    </source>
</evidence>
<gene>
    <name evidence="8" type="ORF">HYPDE_37653</name>
</gene>
<accession>N0BAA5</accession>
<evidence type="ECO:0000313" key="8">
    <source>
        <dbReference type="EMBL" id="AGK59202.1"/>
    </source>
</evidence>
<dbReference type="Proteomes" id="UP000005952">
    <property type="component" value="Chromosome"/>
</dbReference>
<evidence type="ECO:0000256" key="5">
    <source>
        <dbReference type="ARBA" id="ARBA00038306"/>
    </source>
</evidence>
<comment type="similarity">
    <text evidence="5">Belongs to the Omp25/RopB family.</text>
</comment>
<protein>
    <submittedName>
        <fullName evidence="8">Porin</fullName>
    </submittedName>
</protein>
<dbReference type="KEGG" id="hdt:HYPDE_37653"/>
<dbReference type="HOGENOM" id="CLU_037100_0_1_5"/>
<dbReference type="GO" id="GO:0009279">
    <property type="term" value="C:cell outer membrane"/>
    <property type="evidence" value="ECO:0007669"/>
    <property type="project" value="UniProtKB-SubCell"/>
</dbReference>
<dbReference type="EMBL" id="CP005587">
    <property type="protein sequence ID" value="AGK59202.1"/>
    <property type="molecule type" value="Genomic_DNA"/>
</dbReference>
<keyword evidence="9" id="KW-1185">Reference proteome</keyword>
<dbReference type="InterPro" id="IPR011250">
    <property type="entry name" value="OMP/PagP_B-barrel"/>
</dbReference>
<keyword evidence="4" id="KW-0998">Cell outer membrane</keyword>
<dbReference type="SUPFAM" id="SSF56925">
    <property type="entry name" value="OMPA-like"/>
    <property type="match status" value="1"/>
</dbReference>
<dbReference type="InterPro" id="IPR027385">
    <property type="entry name" value="Beta-barrel_OMP"/>
</dbReference>
<evidence type="ECO:0000259" key="7">
    <source>
        <dbReference type="Pfam" id="PF13505"/>
    </source>
</evidence>
<dbReference type="Pfam" id="PF13505">
    <property type="entry name" value="OMP_b-brl"/>
    <property type="match status" value="1"/>
</dbReference>
<dbReference type="PANTHER" id="PTHR34001">
    <property type="entry name" value="BLL7405 PROTEIN"/>
    <property type="match status" value="1"/>
</dbReference>
<sequence length="228" mass="24157">MKASKLKPVLLASATIMAAATGSAFAADLGPYKPYNPPPEPAPIYQPAIWDGAYIGINGGYGWSNADPTEPEGGFGGGQIGYNWQRDRIVFGLEGDFQGADISGRASAIDGSTARSDMNWFSTVRGRLGYASGPWLFYATGGLAIADVDNRVSLAGPAPTTFRDSDTLTGYAVGGGLEWKFAQNWSAKAEYLYLGLGDSTLHNADGGTDTLRVNNDVQTVRVGLNYHF</sequence>
<dbReference type="InterPro" id="IPR051692">
    <property type="entry name" value="OMP-like"/>
</dbReference>
<dbReference type="AlphaFoldDB" id="N0BAA5"/>
<dbReference type="STRING" id="670307.HYPDE_37653"/>
<evidence type="ECO:0000256" key="4">
    <source>
        <dbReference type="ARBA" id="ARBA00023237"/>
    </source>
</evidence>
<evidence type="ECO:0000313" key="9">
    <source>
        <dbReference type="Proteomes" id="UP000005952"/>
    </source>
</evidence>
<evidence type="ECO:0000256" key="2">
    <source>
        <dbReference type="ARBA" id="ARBA00022729"/>
    </source>
</evidence>
<dbReference type="OrthoDB" id="9815357at2"/>
<feature type="domain" description="Outer membrane protein beta-barrel" evidence="7">
    <location>
        <begin position="50"/>
        <end position="228"/>
    </location>
</feature>
<name>N0BAA5_9HYPH</name>
<keyword evidence="2 6" id="KW-0732">Signal</keyword>
<evidence type="ECO:0000256" key="1">
    <source>
        <dbReference type="ARBA" id="ARBA00004442"/>
    </source>
</evidence>
<dbReference type="PANTHER" id="PTHR34001:SF3">
    <property type="entry name" value="BLL7405 PROTEIN"/>
    <property type="match status" value="1"/>
</dbReference>
<comment type="subcellular location">
    <subcellularLocation>
        <location evidence="1">Cell outer membrane</location>
    </subcellularLocation>
</comment>
<reference evidence="8 9" key="1">
    <citation type="journal article" date="2013" name="Genome Announc.">
        <title>Genome sequences for three denitrifying bacterial strains isolated from a uranium- and nitrate-contaminated subsurface environment.</title>
        <authorList>
            <person name="Venkatramanan R."/>
            <person name="Prakash O."/>
            <person name="Woyke T."/>
            <person name="Chain P."/>
            <person name="Goodwin L.A."/>
            <person name="Watson D."/>
            <person name="Brooks S."/>
            <person name="Kostka J.E."/>
            <person name="Green S.J."/>
        </authorList>
    </citation>
    <scope>NUCLEOTIDE SEQUENCE [LARGE SCALE GENOMIC DNA]</scope>
    <source>
        <strain evidence="8 9">1NES1</strain>
    </source>
</reference>
<evidence type="ECO:0000256" key="6">
    <source>
        <dbReference type="SAM" id="SignalP"/>
    </source>
</evidence>
<dbReference type="Gene3D" id="2.40.160.20">
    <property type="match status" value="1"/>
</dbReference>
<dbReference type="RefSeq" id="WP_015599218.1">
    <property type="nucleotide sequence ID" value="NC_021172.1"/>
</dbReference>
<keyword evidence="3" id="KW-0472">Membrane</keyword>
<proteinExistence type="inferred from homology"/>
<feature type="signal peptide" evidence="6">
    <location>
        <begin position="1"/>
        <end position="26"/>
    </location>
</feature>
<dbReference type="eggNOG" id="COG3637">
    <property type="taxonomic scope" value="Bacteria"/>
</dbReference>
<feature type="chain" id="PRO_5004105689" evidence="6">
    <location>
        <begin position="27"/>
        <end position="228"/>
    </location>
</feature>
<organism evidence="8 9">
    <name type="scientific">Hyphomicrobium denitrificans 1NES1</name>
    <dbReference type="NCBI Taxonomy" id="670307"/>
    <lineage>
        <taxon>Bacteria</taxon>
        <taxon>Pseudomonadati</taxon>
        <taxon>Pseudomonadota</taxon>
        <taxon>Alphaproteobacteria</taxon>
        <taxon>Hyphomicrobiales</taxon>
        <taxon>Hyphomicrobiaceae</taxon>
        <taxon>Hyphomicrobium</taxon>
    </lineage>
</organism>